<dbReference type="Pfam" id="PF11292">
    <property type="entry name" value="DUF3093"/>
    <property type="match status" value="1"/>
</dbReference>
<keyword evidence="2" id="KW-1133">Transmembrane helix</keyword>
<dbReference type="InterPro" id="IPR021443">
    <property type="entry name" value="DUF3093"/>
</dbReference>
<gene>
    <name evidence="3" type="ORF">SAMN06296028_1296</name>
</gene>
<dbReference type="RefSeq" id="WP_231559544.1">
    <property type="nucleotide sequence ID" value="NZ_FXAC01000029.1"/>
</dbReference>
<dbReference type="EMBL" id="FXAC01000029">
    <property type="protein sequence ID" value="SMF31585.1"/>
    <property type="molecule type" value="Genomic_DNA"/>
</dbReference>
<reference evidence="4" key="1">
    <citation type="submission" date="2017-04" db="EMBL/GenBank/DDBJ databases">
        <authorList>
            <person name="Varghese N."/>
            <person name="Submissions S."/>
        </authorList>
    </citation>
    <scope>NUCLEOTIDE SEQUENCE [LARGE SCALE GENOMIC DNA]</scope>
    <source>
        <strain evidence="4">NIO-1021</strain>
    </source>
</reference>
<keyword evidence="2" id="KW-0812">Transmembrane</keyword>
<proteinExistence type="predicted"/>
<organism evidence="3 4">
    <name type="scientific">Kocuria marina subsp. indica</name>
    <dbReference type="NCBI Taxonomy" id="1049583"/>
    <lineage>
        <taxon>Bacteria</taxon>
        <taxon>Bacillati</taxon>
        <taxon>Actinomycetota</taxon>
        <taxon>Actinomycetes</taxon>
        <taxon>Micrococcales</taxon>
        <taxon>Micrococcaceae</taxon>
        <taxon>Kocuria</taxon>
    </lineage>
</organism>
<accession>A0A1X7ECL2</accession>
<dbReference type="GeneID" id="93243263"/>
<evidence type="ECO:0000313" key="4">
    <source>
        <dbReference type="Proteomes" id="UP000192929"/>
    </source>
</evidence>
<feature type="region of interest" description="Disordered" evidence="1">
    <location>
        <begin position="1"/>
        <end position="31"/>
    </location>
</feature>
<dbReference type="Proteomes" id="UP000192929">
    <property type="component" value="Unassembled WGS sequence"/>
</dbReference>
<evidence type="ECO:0000313" key="3">
    <source>
        <dbReference type="EMBL" id="SMF31585.1"/>
    </source>
</evidence>
<evidence type="ECO:0008006" key="5">
    <source>
        <dbReference type="Google" id="ProtNLM"/>
    </source>
</evidence>
<keyword evidence="4" id="KW-1185">Reference proteome</keyword>
<feature type="transmembrane region" description="Helical" evidence="2">
    <location>
        <begin position="50"/>
        <end position="70"/>
    </location>
</feature>
<evidence type="ECO:0000256" key="1">
    <source>
        <dbReference type="SAM" id="MobiDB-lite"/>
    </source>
</evidence>
<evidence type="ECO:0000256" key="2">
    <source>
        <dbReference type="SAM" id="Phobius"/>
    </source>
</evidence>
<name>A0A1X7ECL2_9MICC</name>
<keyword evidence="2" id="KW-0472">Membrane</keyword>
<feature type="transmembrane region" description="Helical" evidence="2">
    <location>
        <begin position="76"/>
        <end position="100"/>
    </location>
</feature>
<dbReference type="AlphaFoldDB" id="A0A1X7ECL2"/>
<protein>
    <recommendedName>
        <fullName evidence="5">DUF3093 domain-containing protein</fullName>
    </recommendedName>
</protein>
<sequence length="182" mass="19201">MSHPASPGVCPPDESRSAQGSSPAEPGAENLPAKAAPGAVLYEERLSAAWWMWLLVLFAGLVGFIALAPINMWAGTAVGAVVAGGTAVALIVSSTGIVITGESLQVGRARIERRFVGEAEAFRGSAVQRVRGPELDARAYMNFRVSVGPVVRIQITDPVDPTPYWLTSTRHPERIVEILSAG</sequence>